<name>A0AAJ2H5S4_9HYPH</name>
<feature type="compositionally biased region" description="Polar residues" evidence="1">
    <location>
        <begin position="125"/>
        <end position="152"/>
    </location>
</feature>
<evidence type="ECO:0000256" key="1">
    <source>
        <dbReference type="SAM" id="MobiDB-lite"/>
    </source>
</evidence>
<dbReference type="Gene3D" id="3.55.50.10">
    <property type="entry name" value="Baseplate protein-like domains"/>
    <property type="match status" value="1"/>
</dbReference>
<proteinExistence type="predicted"/>
<dbReference type="Gene3D" id="4.10.220.110">
    <property type="match status" value="1"/>
</dbReference>
<comment type="caution">
    <text evidence="2">The sequence shown here is derived from an EMBL/GenBank/DDBJ whole genome shotgun (WGS) entry which is preliminary data.</text>
</comment>
<feature type="non-terminal residue" evidence="2">
    <location>
        <position position="152"/>
    </location>
</feature>
<protein>
    <submittedName>
        <fullName evidence="2">Phage late control D family protein</fullName>
    </submittedName>
</protein>
<dbReference type="EMBL" id="JAVLSF010000641">
    <property type="protein sequence ID" value="MDR9778271.1"/>
    <property type="molecule type" value="Genomic_DNA"/>
</dbReference>
<evidence type="ECO:0000313" key="3">
    <source>
        <dbReference type="Proteomes" id="UP001268610"/>
    </source>
</evidence>
<feature type="non-terminal residue" evidence="2">
    <location>
        <position position="1"/>
    </location>
</feature>
<dbReference type="AlphaFoldDB" id="A0AAJ2H5S4"/>
<gene>
    <name evidence="2" type="ORF">RJJ65_37670</name>
</gene>
<feature type="region of interest" description="Disordered" evidence="1">
    <location>
        <begin position="122"/>
        <end position="152"/>
    </location>
</feature>
<dbReference type="RefSeq" id="WP_310866372.1">
    <property type="nucleotide sequence ID" value="NZ_JAVLSF010000641.1"/>
</dbReference>
<dbReference type="Gene3D" id="2.30.110.50">
    <property type="match status" value="1"/>
</dbReference>
<dbReference type="Pfam" id="PF05954">
    <property type="entry name" value="Phage_GPD"/>
    <property type="match status" value="1"/>
</dbReference>
<reference evidence="2" key="1">
    <citation type="submission" date="2023-04" db="EMBL/GenBank/DDBJ databases">
        <title>Genomic characterization of faba bean (Vicia faba) microsymbionts in Mexican soils.</title>
        <authorList>
            <person name="Rivera Orduna F.N."/>
            <person name="Guevara-Luna J."/>
            <person name="Yan J."/>
            <person name="Arroyo-Herrera I."/>
            <person name="Li Y."/>
            <person name="Vasquez-Murrieta M.S."/>
            <person name="Wang E.T."/>
        </authorList>
    </citation>
    <scope>NUCLEOTIDE SEQUENCE</scope>
    <source>
        <strain evidence="2">CH26</strain>
    </source>
</reference>
<sequence>RILFEEWQQKSPLFANSIRLDHSLIKQNADIRPFIMQHQESDFEFLTRLWRNTGINWFIDQASSRQSTQQVSHQHRIVLFDDSKLLAPLATPTLYFQRSDATQQQDSITQLLSNQQLHSSHSHVQRWSQQHGNMDEQTTTSTHRQSEAYSSA</sequence>
<organism evidence="2 3">
    <name type="scientific">Rhizobium hidalgonense</name>
    <dbReference type="NCBI Taxonomy" id="1538159"/>
    <lineage>
        <taxon>Bacteria</taxon>
        <taxon>Pseudomonadati</taxon>
        <taxon>Pseudomonadota</taxon>
        <taxon>Alphaproteobacteria</taxon>
        <taxon>Hyphomicrobiales</taxon>
        <taxon>Rhizobiaceae</taxon>
        <taxon>Rhizobium/Agrobacterium group</taxon>
        <taxon>Rhizobium</taxon>
    </lineage>
</organism>
<accession>A0AAJ2H5S4</accession>
<evidence type="ECO:0000313" key="2">
    <source>
        <dbReference type="EMBL" id="MDR9778271.1"/>
    </source>
</evidence>
<dbReference type="SUPFAM" id="SSF69279">
    <property type="entry name" value="Phage tail proteins"/>
    <property type="match status" value="1"/>
</dbReference>
<dbReference type="Proteomes" id="UP001268610">
    <property type="component" value="Unassembled WGS sequence"/>
</dbReference>